<dbReference type="SUPFAM" id="SSF53448">
    <property type="entry name" value="Nucleotide-diphospho-sugar transferases"/>
    <property type="match status" value="1"/>
</dbReference>
<sequence length="286" mass="31923">MDVRRIKRAMRGRFGRPLRATYRLAETAQLAVVRPLDRIRHGRATPEERAEVARRVTMTVKTFERPAVLRRCLASARTVFEGRIVVADDSRQPTLDLGPGVDVLALPFNSGVPVGRNAALDAVTTELVLVSDDDIVLTAATDVVAAMNFLDDHPEVDLVAFTRIDLPRWRAVEAHDASALFAGAAEPVLPYGTLVGGLPVVPKTPQLYLARTESVRRVRWDERLRMVDHRDFFSRAAGRLVSVQARTVRGYHSRTPFDPFYTSYREDVAEDLRVLARIWGGRATGD</sequence>
<dbReference type="AlphaFoldDB" id="A0A8H9FQ65"/>
<name>A0A8H9FQ65_9MICO</name>
<dbReference type="InterPro" id="IPR001173">
    <property type="entry name" value="Glyco_trans_2-like"/>
</dbReference>
<evidence type="ECO:0000313" key="2">
    <source>
        <dbReference type="EMBL" id="GGB69941.1"/>
    </source>
</evidence>
<dbReference type="PANTHER" id="PTHR15046">
    <property type="entry name" value="GLYCO_TRANS_2-LIKE DOMAIN-CONTAINING PROTEIN"/>
    <property type="match status" value="1"/>
</dbReference>
<dbReference type="Proteomes" id="UP000628079">
    <property type="component" value="Unassembled WGS sequence"/>
</dbReference>
<reference evidence="2" key="1">
    <citation type="journal article" date="2014" name="Int. J. Syst. Evol. Microbiol.">
        <title>Complete genome sequence of Corynebacterium casei LMG S-19264T (=DSM 44701T), isolated from a smear-ripened cheese.</title>
        <authorList>
            <consortium name="US DOE Joint Genome Institute (JGI-PGF)"/>
            <person name="Walter F."/>
            <person name="Albersmeier A."/>
            <person name="Kalinowski J."/>
            <person name="Ruckert C."/>
        </authorList>
    </citation>
    <scope>NUCLEOTIDE SEQUENCE</scope>
    <source>
        <strain evidence="2">CGMCC 1.10749</strain>
    </source>
</reference>
<dbReference type="Pfam" id="PF00535">
    <property type="entry name" value="Glycos_transf_2"/>
    <property type="match status" value="1"/>
</dbReference>
<dbReference type="RefSeq" id="WP_035950118.1">
    <property type="nucleotide sequence ID" value="NZ_BMEA01000001.1"/>
</dbReference>
<organism evidence="2 3">
    <name type="scientific">Knoellia flava</name>
    <dbReference type="NCBI Taxonomy" id="913969"/>
    <lineage>
        <taxon>Bacteria</taxon>
        <taxon>Bacillati</taxon>
        <taxon>Actinomycetota</taxon>
        <taxon>Actinomycetes</taxon>
        <taxon>Micrococcales</taxon>
        <taxon>Intrasporangiaceae</taxon>
        <taxon>Knoellia</taxon>
    </lineage>
</organism>
<proteinExistence type="predicted"/>
<evidence type="ECO:0000313" key="3">
    <source>
        <dbReference type="Proteomes" id="UP000628079"/>
    </source>
</evidence>
<dbReference type="Gene3D" id="3.90.550.10">
    <property type="entry name" value="Spore Coat Polysaccharide Biosynthesis Protein SpsA, Chain A"/>
    <property type="match status" value="1"/>
</dbReference>
<dbReference type="InterPro" id="IPR029044">
    <property type="entry name" value="Nucleotide-diphossugar_trans"/>
</dbReference>
<gene>
    <name evidence="2" type="ORF">GCM10011314_06560</name>
</gene>
<evidence type="ECO:0000259" key="1">
    <source>
        <dbReference type="Pfam" id="PF00535"/>
    </source>
</evidence>
<accession>A0A8H9FQ65</accession>
<comment type="caution">
    <text evidence="2">The sequence shown here is derived from an EMBL/GenBank/DDBJ whole genome shotgun (WGS) entry which is preliminary data.</text>
</comment>
<reference evidence="2" key="2">
    <citation type="submission" date="2020-09" db="EMBL/GenBank/DDBJ databases">
        <authorList>
            <person name="Sun Q."/>
            <person name="Zhou Y."/>
        </authorList>
    </citation>
    <scope>NUCLEOTIDE SEQUENCE</scope>
    <source>
        <strain evidence="2">CGMCC 1.10749</strain>
    </source>
</reference>
<feature type="domain" description="Glycosyltransferase 2-like" evidence="1">
    <location>
        <begin position="60"/>
        <end position="164"/>
    </location>
</feature>
<protein>
    <recommendedName>
        <fullName evidence="1">Glycosyltransferase 2-like domain-containing protein</fullName>
    </recommendedName>
</protein>
<dbReference type="PANTHER" id="PTHR15046:SF3">
    <property type="entry name" value="BETA-1,4 N-ACETYLGALACTOSAMINYLTRANSFERASE 2-LIKE"/>
    <property type="match status" value="1"/>
</dbReference>
<dbReference type="EMBL" id="BMEA01000001">
    <property type="protein sequence ID" value="GGB69941.1"/>
    <property type="molecule type" value="Genomic_DNA"/>
</dbReference>